<reference evidence="2 3" key="1">
    <citation type="submission" date="2020-08" db="EMBL/GenBank/DDBJ databases">
        <title>Sequencing the genomes of 1000 actinobacteria strains.</title>
        <authorList>
            <person name="Klenk H.-P."/>
        </authorList>
    </citation>
    <scope>NUCLEOTIDE SEQUENCE [LARGE SCALE GENOMIC DNA]</scope>
    <source>
        <strain evidence="2 3">DSM 22826</strain>
    </source>
</reference>
<dbReference type="AlphaFoldDB" id="A0A839QM54"/>
<dbReference type="Pfam" id="PF10081">
    <property type="entry name" value="Abhydrolase_9"/>
    <property type="match status" value="1"/>
</dbReference>
<evidence type="ECO:0000259" key="1">
    <source>
        <dbReference type="Pfam" id="PF10081"/>
    </source>
</evidence>
<gene>
    <name evidence="2" type="ORF">E9229_003194</name>
</gene>
<evidence type="ECO:0000313" key="3">
    <source>
        <dbReference type="Proteomes" id="UP000523000"/>
    </source>
</evidence>
<comment type="caution">
    <text evidence="2">The sequence shown here is derived from an EMBL/GenBank/DDBJ whole genome shotgun (WGS) entry which is preliminary data.</text>
</comment>
<dbReference type="EMBL" id="JACHVS010000002">
    <property type="protein sequence ID" value="MBB2996947.1"/>
    <property type="molecule type" value="Genomic_DNA"/>
</dbReference>
<proteinExistence type="predicted"/>
<dbReference type="InterPro" id="IPR027787">
    <property type="entry name" value="Alpha/beta-hydrolase_catalytic"/>
</dbReference>
<dbReference type="Proteomes" id="UP000523000">
    <property type="component" value="Unassembled WGS sequence"/>
</dbReference>
<name>A0A839QM54_9MICC</name>
<sequence length="212" mass="23041">MAELKRTGAFERKVLMVATTTGSGWLEAQGLDSIEYLPGGGTAIVATQYSYLPSWVSFLFNEQLPVDASSELFNAVHAEWASMPEGKHPRLAVYGLSLGAFGLQGVLGDLERIRAMTDAALFTGPPNNSQPWGGLQDHRDAGSPVWQPIYQGGGGSLDVQARGLRYARWYLARTVHGPPAARDRRHHLARCTHHLPAPRMAGRNPCRGRPGS</sequence>
<evidence type="ECO:0000313" key="2">
    <source>
        <dbReference type="EMBL" id="MBB2996947.1"/>
    </source>
</evidence>
<keyword evidence="3" id="KW-1185">Reference proteome</keyword>
<accession>A0A839QM54</accession>
<feature type="domain" description="Alpha/beta-hydrolase catalytic" evidence="1">
    <location>
        <begin position="1"/>
        <end position="153"/>
    </location>
</feature>
<protein>
    <submittedName>
        <fullName evidence="2">Putative membrane protein</fullName>
    </submittedName>
</protein>
<organism evidence="2 3">
    <name type="scientific">Paeniglutamicibacter cryotolerans</name>
    <dbReference type="NCBI Taxonomy" id="670079"/>
    <lineage>
        <taxon>Bacteria</taxon>
        <taxon>Bacillati</taxon>
        <taxon>Actinomycetota</taxon>
        <taxon>Actinomycetes</taxon>
        <taxon>Micrococcales</taxon>
        <taxon>Micrococcaceae</taxon>
        <taxon>Paeniglutamicibacter</taxon>
    </lineage>
</organism>